<protein>
    <submittedName>
        <fullName evidence="1">Glutathione-regulated potassium-efflux system protein KefC</fullName>
    </submittedName>
</protein>
<sequence>MSLRFVVFGAAQMADVLEPEWAKALTLDGRAVDGGNADFFWCC</sequence>
<organism evidence="1 2">
    <name type="scientific">Salmonella enterica subsp. arizonae</name>
    <dbReference type="NCBI Taxonomy" id="59203"/>
    <lineage>
        <taxon>Bacteria</taxon>
        <taxon>Pseudomonadati</taxon>
        <taxon>Pseudomonadota</taxon>
        <taxon>Gammaproteobacteria</taxon>
        <taxon>Enterobacterales</taxon>
        <taxon>Enterobacteriaceae</taxon>
        <taxon>Salmonella</taxon>
    </lineage>
</organism>
<gene>
    <name evidence="1" type="primary">kefC_2</name>
    <name evidence="1" type="ORF">NCTC8297_04882</name>
</gene>
<accession>A0A379TJ52</accession>
<evidence type="ECO:0000313" key="2">
    <source>
        <dbReference type="Proteomes" id="UP000254741"/>
    </source>
</evidence>
<name>A0A379TJ52_SALER</name>
<dbReference type="Proteomes" id="UP000254741">
    <property type="component" value="Unassembled WGS sequence"/>
</dbReference>
<dbReference type="AlphaFoldDB" id="A0A379TJ52"/>
<reference evidence="1 2" key="1">
    <citation type="submission" date="2018-06" db="EMBL/GenBank/DDBJ databases">
        <authorList>
            <consortium name="Pathogen Informatics"/>
            <person name="Doyle S."/>
        </authorList>
    </citation>
    <scope>NUCLEOTIDE SEQUENCE [LARGE SCALE GENOMIC DNA]</scope>
    <source>
        <strain evidence="1 2">NCTC8297</strain>
    </source>
</reference>
<dbReference type="EMBL" id="UGXG01000002">
    <property type="protein sequence ID" value="SUG49539.1"/>
    <property type="molecule type" value="Genomic_DNA"/>
</dbReference>
<proteinExistence type="predicted"/>
<evidence type="ECO:0000313" key="1">
    <source>
        <dbReference type="EMBL" id="SUG49539.1"/>
    </source>
</evidence>